<gene>
    <name evidence="4" type="ORF">BD311DRAFT_785622</name>
</gene>
<feature type="compositionally biased region" description="Basic and acidic residues" evidence="3">
    <location>
        <begin position="20"/>
        <end position="47"/>
    </location>
</feature>
<feature type="compositionally biased region" description="Basic and acidic residues" evidence="3">
    <location>
        <begin position="209"/>
        <end position="253"/>
    </location>
</feature>
<feature type="compositionally biased region" description="Low complexity" evidence="3">
    <location>
        <begin position="294"/>
        <end position="326"/>
    </location>
</feature>
<feature type="compositionally biased region" description="Basic and acidic residues" evidence="3">
    <location>
        <begin position="130"/>
        <end position="144"/>
    </location>
</feature>
<dbReference type="GO" id="GO:0006334">
    <property type="term" value="P:nucleosome assembly"/>
    <property type="evidence" value="ECO:0007669"/>
    <property type="project" value="TreeGrafter"/>
</dbReference>
<feature type="compositionally biased region" description="Acidic residues" evidence="3">
    <location>
        <begin position="405"/>
        <end position="415"/>
    </location>
</feature>
<feature type="region of interest" description="Disordered" evidence="3">
    <location>
        <begin position="1"/>
        <end position="47"/>
    </location>
</feature>
<dbReference type="PANTHER" id="PTHR22691:SF8">
    <property type="entry name" value="PROTEIN SPT2 HOMOLOG"/>
    <property type="match status" value="1"/>
</dbReference>
<comment type="similarity">
    <text evidence="1">Belongs to the SPT2 family.</text>
</comment>
<evidence type="ECO:0000256" key="3">
    <source>
        <dbReference type="SAM" id="MobiDB-lite"/>
    </source>
</evidence>
<evidence type="ECO:0000256" key="1">
    <source>
        <dbReference type="ARBA" id="ARBA00006461"/>
    </source>
</evidence>
<dbReference type="SMART" id="SM00784">
    <property type="entry name" value="SPT2"/>
    <property type="match status" value="1"/>
</dbReference>
<dbReference type="OrthoDB" id="6259853at2759"/>
<feature type="compositionally biased region" description="Basic and acidic residues" evidence="3">
    <location>
        <begin position="59"/>
        <end position="93"/>
    </location>
</feature>
<reference evidence="4" key="1">
    <citation type="submission" date="2019-01" db="EMBL/GenBank/DDBJ databases">
        <title>Draft genome sequences of three monokaryotic isolates of the white-rot basidiomycete fungus Dichomitus squalens.</title>
        <authorList>
            <consortium name="DOE Joint Genome Institute"/>
            <person name="Lopez S.C."/>
            <person name="Andreopoulos B."/>
            <person name="Pangilinan J."/>
            <person name="Lipzen A."/>
            <person name="Riley R."/>
            <person name="Ahrendt S."/>
            <person name="Ng V."/>
            <person name="Barry K."/>
            <person name="Daum C."/>
            <person name="Grigoriev I.V."/>
            <person name="Hilden K.S."/>
            <person name="Makela M.R."/>
            <person name="de Vries R.P."/>
        </authorList>
    </citation>
    <scope>NUCLEOTIDE SEQUENCE [LARGE SCALE GENOMIC DNA]</scope>
    <source>
        <strain evidence="4">OM18370.1</strain>
    </source>
</reference>
<evidence type="ECO:0000313" key="4">
    <source>
        <dbReference type="EMBL" id="TBU32531.1"/>
    </source>
</evidence>
<dbReference type="GO" id="GO:0006360">
    <property type="term" value="P:transcription by RNA polymerase I"/>
    <property type="evidence" value="ECO:0007669"/>
    <property type="project" value="TreeGrafter"/>
</dbReference>
<feature type="region of interest" description="Disordered" evidence="3">
    <location>
        <begin position="399"/>
        <end position="459"/>
    </location>
</feature>
<feature type="region of interest" description="Disordered" evidence="3">
    <location>
        <begin position="59"/>
        <end position="383"/>
    </location>
</feature>
<dbReference type="Pfam" id="PF08243">
    <property type="entry name" value="SPT2"/>
    <property type="match status" value="1"/>
</dbReference>
<sequence>MTSWQALMALSATHTQQTKEAVESQLAERQRREAQKRKEIEEKEKRERELEAKLRIKRLEEQKREQERAERLERERQAKEREMQRRLEQERDALLYGPKKVKDKHGYPVSGAGRRRPSDDDEPGPSNVLTREEKRRRALERELGLSRSSAKRTSGGIATRKPGRRLPGGAVDSVGTISSSSSQTSPGKAQSTKERLKSEPAMLIKLNQNKRDTRTIDEIMTDRAKMRQGKVLDGESAKEFNDWFGKAKKDPPKKASVPATSSSTSRANTPAVAASGSASPRPLSSAPIRPIPKSTPASKSSAAAFAKVGSATKPPVSKAASAKPAAGVSRMPPPSHKTPLSAPAARPTPKKRRSPSSSVSPPPAKRRPAPGGSRRGDEDDVDISSQIWKIFGKDRSSYIERDVFSDDEDMEADAFDVEREEARSARIAKKEDELAMEQERRHEEEKRRKRKEKEKRGSY</sequence>
<dbReference type="GO" id="GO:0042393">
    <property type="term" value="F:histone binding"/>
    <property type="evidence" value="ECO:0007669"/>
    <property type="project" value="TreeGrafter"/>
</dbReference>
<name>A0A4Q9N0W2_9APHY</name>
<proteinExistence type="inferred from homology"/>
<feature type="compositionally biased region" description="Low complexity" evidence="3">
    <location>
        <begin position="170"/>
        <end position="190"/>
    </location>
</feature>
<dbReference type="Proteomes" id="UP000292957">
    <property type="component" value="Unassembled WGS sequence"/>
</dbReference>
<dbReference type="GO" id="GO:0005730">
    <property type="term" value="C:nucleolus"/>
    <property type="evidence" value="ECO:0007669"/>
    <property type="project" value="TreeGrafter"/>
</dbReference>
<feature type="compositionally biased region" description="Basic and acidic residues" evidence="3">
    <location>
        <begin position="416"/>
        <end position="446"/>
    </location>
</feature>
<organism evidence="4">
    <name type="scientific">Dichomitus squalens</name>
    <dbReference type="NCBI Taxonomy" id="114155"/>
    <lineage>
        <taxon>Eukaryota</taxon>
        <taxon>Fungi</taxon>
        <taxon>Dikarya</taxon>
        <taxon>Basidiomycota</taxon>
        <taxon>Agaricomycotina</taxon>
        <taxon>Agaricomycetes</taxon>
        <taxon>Polyporales</taxon>
        <taxon>Polyporaceae</taxon>
        <taxon>Dichomitus</taxon>
    </lineage>
</organism>
<dbReference type="PANTHER" id="PTHR22691">
    <property type="entry name" value="YEAST SPT2-RELATED"/>
    <property type="match status" value="1"/>
</dbReference>
<dbReference type="InterPro" id="IPR013256">
    <property type="entry name" value="Chromatin_SPT2"/>
</dbReference>
<feature type="compositionally biased region" description="Polar residues" evidence="3">
    <location>
        <begin position="258"/>
        <end position="268"/>
    </location>
</feature>
<protein>
    <recommendedName>
        <fullName evidence="5">SPT2 chromatin protein-domain-containing protein</fullName>
    </recommendedName>
</protein>
<evidence type="ECO:0008006" key="5">
    <source>
        <dbReference type="Google" id="ProtNLM"/>
    </source>
</evidence>
<dbReference type="GO" id="GO:0003677">
    <property type="term" value="F:DNA binding"/>
    <property type="evidence" value="ECO:0007669"/>
    <property type="project" value="TreeGrafter"/>
</dbReference>
<evidence type="ECO:0000256" key="2">
    <source>
        <dbReference type="ARBA" id="ARBA00023054"/>
    </source>
</evidence>
<dbReference type="EMBL" id="ML143394">
    <property type="protein sequence ID" value="TBU32531.1"/>
    <property type="molecule type" value="Genomic_DNA"/>
</dbReference>
<dbReference type="AlphaFoldDB" id="A0A4Q9N0W2"/>
<accession>A0A4Q9N0W2</accession>
<keyword evidence="2" id="KW-0175">Coiled coil</keyword>